<reference evidence="1 2" key="1">
    <citation type="submission" date="2023-09" db="EMBL/GenBank/DDBJ databases">
        <title>Pangenome analysis of Batrachochytrium dendrobatidis and related Chytrids.</title>
        <authorList>
            <person name="Yacoub M.N."/>
            <person name="Stajich J.E."/>
            <person name="James T.Y."/>
        </authorList>
    </citation>
    <scope>NUCLEOTIDE SEQUENCE [LARGE SCALE GENOMIC DNA]</scope>
    <source>
        <strain evidence="1 2">JEL0888</strain>
    </source>
</reference>
<keyword evidence="2" id="KW-1185">Reference proteome</keyword>
<proteinExistence type="predicted"/>
<dbReference type="Proteomes" id="UP001527925">
    <property type="component" value="Unassembled WGS sequence"/>
</dbReference>
<organism evidence="1 2">
    <name type="scientific">Polyrhizophydium stewartii</name>
    <dbReference type="NCBI Taxonomy" id="2732419"/>
    <lineage>
        <taxon>Eukaryota</taxon>
        <taxon>Fungi</taxon>
        <taxon>Fungi incertae sedis</taxon>
        <taxon>Chytridiomycota</taxon>
        <taxon>Chytridiomycota incertae sedis</taxon>
        <taxon>Chytridiomycetes</taxon>
        <taxon>Rhizophydiales</taxon>
        <taxon>Rhizophydiales incertae sedis</taxon>
        <taxon>Polyrhizophydium</taxon>
    </lineage>
</organism>
<dbReference type="SUPFAM" id="SSF140860">
    <property type="entry name" value="Pseudo ankyrin repeat-like"/>
    <property type="match status" value="1"/>
</dbReference>
<sequence length="140" mass="15328">MLGQPGIRITESAVNRAAWRNAIGIINIFVAADSRWLEHIADLAATRGSVDMIEWLNVRHRGAISQRTLRLAVKGGSVKLVRFLLETVRGIDWDIAAARSDASGPWKNDLCDVLDAFELVRLVSACCAAHAHTLTADQNL</sequence>
<name>A0ABR4N221_9FUNG</name>
<gene>
    <name evidence="1" type="ORF">HK105_206869</name>
</gene>
<accession>A0ABR4N221</accession>
<evidence type="ECO:0008006" key="3">
    <source>
        <dbReference type="Google" id="ProtNLM"/>
    </source>
</evidence>
<protein>
    <recommendedName>
        <fullName evidence="3">Ankyrin repeat protein</fullName>
    </recommendedName>
</protein>
<evidence type="ECO:0000313" key="2">
    <source>
        <dbReference type="Proteomes" id="UP001527925"/>
    </source>
</evidence>
<comment type="caution">
    <text evidence="1">The sequence shown here is derived from an EMBL/GenBank/DDBJ whole genome shotgun (WGS) entry which is preliminary data.</text>
</comment>
<dbReference type="EMBL" id="JADGIZ020000044">
    <property type="protein sequence ID" value="KAL2913567.1"/>
    <property type="molecule type" value="Genomic_DNA"/>
</dbReference>
<evidence type="ECO:0000313" key="1">
    <source>
        <dbReference type="EMBL" id="KAL2913567.1"/>
    </source>
</evidence>